<sequence length="128" mass="14354">MVDTLSVIVKHSPNFLVFPYYTGGAMPVNPFSGGARGAFASPLKPLDGQIPARSAWPRFFHYYITNIKLLGNSYCDEIPMISAWRRPRPPRANSKKASPVLQWEKPLVLIHLLGWIYPWAARSSRASA</sequence>
<name>A0A0R1R328_9LACO</name>
<proteinExistence type="predicted"/>
<dbReference type="EMBL" id="AZFC01000026">
    <property type="protein sequence ID" value="KRL47608.1"/>
    <property type="molecule type" value="Genomic_DNA"/>
</dbReference>
<gene>
    <name evidence="1" type="ORF">FD37_GL001867</name>
</gene>
<evidence type="ECO:0000313" key="1">
    <source>
        <dbReference type="EMBL" id="KRL47608.1"/>
    </source>
</evidence>
<protein>
    <submittedName>
        <fullName evidence="1">Uncharacterized protein</fullName>
    </submittedName>
</protein>
<dbReference type="AlphaFoldDB" id="A0A0R1R328"/>
<comment type="caution">
    <text evidence="1">The sequence shown here is derived from an EMBL/GenBank/DDBJ whole genome shotgun (WGS) entry which is preliminary data.</text>
</comment>
<dbReference type="Proteomes" id="UP000051835">
    <property type="component" value="Unassembled WGS sequence"/>
</dbReference>
<evidence type="ECO:0000313" key="2">
    <source>
        <dbReference type="Proteomes" id="UP000051835"/>
    </source>
</evidence>
<accession>A0A0R1R328</accession>
<organism evidence="1 2">
    <name type="scientific">Levilactobacillus spicheri DSM 15429</name>
    <dbReference type="NCBI Taxonomy" id="1423805"/>
    <lineage>
        <taxon>Bacteria</taxon>
        <taxon>Bacillati</taxon>
        <taxon>Bacillota</taxon>
        <taxon>Bacilli</taxon>
        <taxon>Lactobacillales</taxon>
        <taxon>Lactobacillaceae</taxon>
        <taxon>Levilactobacillus</taxon>
    </lineage>
</organism>
<reference evidence="1 2" key="1">
    <citation type="journal article" date="2015" name="Genome Announc.">
        <title>Expanding the biotechnology potential of lactobacilli through comparative genomics of 213 strains and associated genera.</title>
        <authorList>
            <person name="Sun Z."/>
            <person name="Harris H.M."/>
            <person name="McCann A."/>
            <person name="Guo C."/>
            <person name="Argimon S."/>
            <person name="Zhang W."/>
            <person name="Yang X."/>
            <person name="Jeffery I.B."/>
            <person name="Cooney J.C."/>
            <person name="Kagawa T.F."/>
            <person name="Liu W."/>
            <person name="Song Y."/>
            <person name="Salvetti E."/>
            <person name="Wrobel A."/>
            <person name="Rasinkangas P."/>
            <person name="Parkhill J."/>
            <person name="Rea M.C."/>
            <person name="O'Sullivan O."/>
            <person name="Ritari J."/>
            <person name="Douillard F.P."/>
            <person name="Paul Ross R."/>
            <person name="Yang R."/>
            <person name="Briner A.E."/>
            <person name="Felis G.E."/>
            <person name="de Vos W.M."/>
            <person name="Barrangou R."/>
            <person name="Klaenhammer T.R."/>
            <person name="Caufield P.W."/>
            <person name="Cui Y."/>
            <person name="Zhang H."/>
            <person name="O'Toole P.W."/>
        </authorList>
    </citation>
    <scope>NUCLEOTIDE SEQUENCE [LARGE SCALE GENOMIC DNA]</scope>
    <source>
        <strain evidence="1 2">DSM 15429</strain>
    </source>
</reference>